<dbReference type="AlphaFoldDB" id="A0A073AT92"/>
<evidence type="ECO:0000256" key="1">
    <source>
        <dbReference type="SAM" id="Phobius"/>
    </source>
</evidence>
<evidence type="ECO:0000259" key="2">
    <source>
        <dbReference type="Pfam" id="PF10756"/>
    </source>
</evidence>
<protein>
    <recommendedName>
        <fullName evidence="2">Low molecular weight protein antigen 6 PH domain-containing protein</fullName>
    </recommendedName>
</protein>
<dbReference type="InterPro" id="IPR019692">
    <property type="entry name" value="CFP-6_PH"/>
</dbReference>
<feature type="domain" description="Low molecular weight protein antigen 6 PH" evidence="2">
    <location>
        <begin position="43"/>
        <end position="113"/>
    </location>
</feature>
<evidence type="ECO:0000313" key="3">
    <source>
        <dbReference type="EMBL" id="KEI43043.1"/>
    </source>
</evidence>
<feature type="transmembrane region" description="Helical" evidence="1">
    <location>
        <begin position="26"/>
        <end position="44"/>
    </location>
</feature>
<comment type="caution">
    <text evidence="3">The sequence shown here is derived from an EMBL/GenBank/DDBJ whole genome shotgun (WGS) entry which is preliminary data.</text>
</comment>
<dbReference type="eggNOG" id="ENOG5033EBJ">
    <property type="taxonomic scope" value="Bacteria"/>
</dbReference>
<name>A0A073AT92_9PSEU</name>
<evidence type="ECO:0000313" key="4">
    <source>
        <dbReference type="Proteomes" id="UP000031419"/>
    </source>
</evidence>
<keyword evidence="1" id="KW-0472">Membrane</keyword>
<dbReference type="STRING" id="28042.GU90_18105"/>
<dbReference type="EMBL" id="JNVU01000048">
    <property type="protein sequence ID" value="KEI43043.1"/>
    <property type="molecule type" value="Genomic_DNA"/>
</dbReference>
<accession>A0A073AT92</accession>
<gene>
    <name evidence="3" type="ORF">GU90_18105</name>
</gene>
<dbReference type="Proteomes" id="UP000031419">
    <property type="component" value="Unassembled WGS sequence"/>
</dbReference>
<keyword evidence="4" id="KW-1185">Reference proteome</keyword>
<organism evidence="3 4">
    <name type="scientific">Saccharopolyspora rectivirgula</name>
    <dbReference type="NCBI Taxonomy" id="28042"/>
    <lineage>
        <taxon>Bacteria</taxon>
        <taxon>Bacillati</taxon>
        <taxon>Actinomycetota</taxon>
        <taxon>Actinomycetes</taxon>
        <taxon>Pseudonocardiales</taxon>
        <taxon>Pseudonocardiaceae</taxon>
        <taxon>Saccharopolyspora</taxon>
    </lineage>
</organism>
<keyword evidence="1" id="KW-1133">Transmembrane helix</keyword>
<keyword evidence="1" id="KW-0812">Transmembrane</keyword>
<reference evidence="3 4" key="1">
    <citation type="submission" date="2014-06" db="EMBL/GenBank/DDBJ databases">
        <title>Saccharopolyspora rectivirgula DSM-43113 Genome sequencing.</title>
        <authorList>
            <person name="Barrera C."/>
            <person name="Millon L."/>
            <person name="Rognon B."/>
            <person name="Zaugg C."/>
            <person name="Monod M."/>
        </authorList>
    </citation>
    <scope>NUCLEOTIDE SEQUENCE [LARGE SCALE GENOMIC DNA]</scope>
    <source>
        <strain evidence="3 4">DSM 43113</strain>
    </source>
</reference>
<proteinExistence type="predicted"/>
<sequence>MNPVTLLAALAIAACATPLATTTGPLGLLIYLIPLALAVWILRVRTTIGQQRVKVRHTFTSSTFSWDEVTSLRLDERRWLKAVLDSGEEVSLPAVRVRDLPRVAAMSGGRIPNPIPQE</sequence>
<dbReference type="Pfam" id="PF10756">
    <property type="entry name" value="bPH_6"/>
    <property type="match status" value="1"/>
</dbReference>